<reference evidence="13" key="1">
    <citation type="submission" date="2018-08" db="EMBL/GenBank/DDBJ databases">
        <authorList>
            <person name="Grouzdev D.S."/>
            <person name="Krutkina M.S."/>
        </authorList>
    </citation>
    <scope>NUCLEOTIDE SEQUENCE [LARGE SCALE GENOMIC DNA]</scope>
    <source>
        <strain evidence="13">4-11</strain>
    </source>
</reference>
<dbReference type="NCBIfam" id="TIGR00611">
    <property type="entry name" value="recf"/>
    <property type="match status" value="1"/>
</dbReference>
<dbReference type="PANTHER" id="PTHR32182:SF0">
    <property type="entry name" value="DNA REPLICATION AND REPAIR PROTEIN RECF"/>
    <property type="match status" value="1"/>
</dbReference>
<evidence type="ECO:0000256" key="6">
    <source>
        <dbReference type="ARBA" id="ARBA00022741"/>
    </source>
</evidence>
<dbReference type="EMBL" id="QUWK01000001">
    <property type="protein sequence ID" value="RFU96070.1"/>
    <property type="molecule type" value="Genomic_DNA"/>
</dbReference>
<comment type="function">
    <text evidence="9 10">The RecF protein is involved in DNA metabolism; it is required for DNA replication and normal SOS inducibility. RecF binds preferentially to single-stranded, linear DNA. It also seems to bind ATP.</text>
</comment>
<dbReference type="GO" id="GO:0006302">
    <property type="term" value="P:double-strand break repair"/>
    <property type="evidence" value="ECO:0007669"/>
    <property type="project" value="TreeGrafter"/>
</dbReference>
<keyword evidence="7 9" id="KW-0067">ATP-binding</keyword>
<comment type="similarity">
    <text evidence="2 9 10">Belongs to the RecF family.</text>
</comment>
<dbReference type="GO" id="GO:0003697">
    <property type="term" value="F:single-stranded DNA binding"/>
    <property type="evidence" value="ECO:0007669"/>
    <property type="project" value="UniProtKB-UniRule"/>
</dbReference>
<evidence type="ECO:0000256" key="5">
    <source>
        <dbReference type="ARBA" id="ARBA00022705"/>
    </source>
</evidence>
<evidence type="ECO:0000259" key="11">
    <source>
        <dbReference type="Pfam" id="PF02463"/>
    </source>
</evidence>
<keyword evidence="9 10" id="KW-0227">DNA damage</keyword>
<proteinExistence type="inferred from homology"/>
<dbReference type="InterPro" id="IPR003395">
    <property type="entry name" value="RecF/RecN/SMC_N"/>
</dbReference>
<dbReference type="GO" id="GO:0005524">
    <property type="term" value="F:ATP binding"/>
    <property type="evidence" value="ECO:0007669"/>
    <property type="project" value="UniProtKB-UniRule"/>
</dbReference>
<evidence type="ECO:0000313" key="12">
    <source>
        <dbReference type="EMBL" id="RFU96070.1"/>
    </source>
</evidence>
<dbReference type="Pfam" id="PF02463">
    <property type="entry name" value="SMC_N"/>
    <property type="match status" value="1"/>
</dbReference>
<dbReference type="PROSITE" id="PS00617">
    <property type="entry name" value="RECF_1"/>
    <property type="match status" value="1"/>
</dbReference>
<evidence type="ECO:0000256" key="10">
    <source>
        <dbReference type="RuleBase" id="RU000578"/>
    </source>
</evidence>
<keyword evidence="8 9" id="KW-0238">DNA-binding</keyword>
<dbReference type="HAMAP" id="MF_00365">
    <property type="entry name" value="RecF"/>
    <property type="match status" value="1"/>
</dbReference>
<keyword evidence="6 9" id="KW-0547">Nucleotide-binding</keyword>
<feature type="binding site" evidence="9">
    <location>
        <begin position="30"/>
        <end position="37"/>
    </location>
    <ligand>
        <name>ATP</name>
        <dbReference type="ChEBI" id="CHEBI:30616"/>
    </ligand>
</feature>
<organism evidence="12 13">
    <name type="scientific">Sphaerochaeta halotolerans</name>
    <dbReference type="NCBI Taxonomy" id="2293840"/>
    <lineage>
        <taxon>Bacteria</taxon>
        <taxon>Pseudomonadati</taxon>
        <taxon>Spirochaetota</taxon>
        <taxon>Spirochaetia</taxon>
        <taxon>Spirochaetales</taxon>
        <taxon>Sphaerochaetaceae</taxon>
        <taxon>Sphaerochaeta</taxon>
    </lineage>
</organism>
<evidence type="ECO:0000256" key="3">
    <source>
        <dbReference type="ARBA" id="ARBA00020170"/>
    </source>
</evidence>
<feature type="domain" description="RecF/RecN/SMC N-terminal" evidence="11">
    <location>
        <begin position="5"/>
        <end position="355"/>
    </location>
</feature>
<dbReference type="InterPro" id="IPR018078">
    <property type="entry name" value="DNA-binding_RecF_CS"/>
</dbReference>
<dbReference type="GO" id="GO:0009432">
    <property type="term" value="P:SOS response"/>
    <property type="evidence" value="ECO:0007669"/>
    <property type="project" value="UniProtKB-UniRule"/>
</dbReference>
<dbReference type="SUPFAM" id="SSF52540">
    <property type="entry name" value="P-loop containing nucleoside triphosphate hydrolases"/>
    <property type="match status" value="1"/>
</dbReference>
<accession>A0A372MLM7</accession>
<evidence type="ECO:0000256" key="8">
    <source>
        <dbReference type="ARBA" id="ARBA00023125"/>
    </source>
</evidence>
<protein>
    <recommendedName>
        <fullName evidence="3 9">DNA replication and repair protein RecF</fullName>
    </recommendedName>
</protein>
<dbReference type="Proteomes" id="UP000264002">
    <property type="component" value="Unassembled WGS sequence"/>
</dbReference>
<dbReference type="GO" id="GO:0005737">
    <property type="term" value="C:cytoplasm"/>
    <property type="evidence" value="ECO:0007669"/>
    <property type="project" value="UniProtKB-SubCell"/>
</dbReference>
<evidence type="ECO:0000256" key="4">
    <source>
        <dbReference type="ARBA" id="ARBA00022490"/>
    </source>
</evidence>
<dbReference type="Gene3D" id="1.20.1050.90">
    <property type="entry name" value="RecF/RecN/SMC, N-terminal domain"/>
    <property type="match status" value="1"/>
</dbReference>
<comment type="subcellular location">
    <subcellularLocation>
        <location evidence="1 9 10">Cytoplasm</location>
    </subcellularLocation>
</comment>
<evidence type="ECO:0000256" key="1">
    <source>
        <dbReference type="ARBA" id="ARBA00004496"/>
    </source>
</evidence>
<dbReference type="GO" id="GO:0000731">
    <property type="term" value="P:DNA synthesis involved in DNA repair"/>
    <property type="evidence" value="ECO:0007669"/>
    <property type="project" value="TreeGrafter"/>
</dbReference>
<keyword evidence="9 10" id="KW-0234">DNA repair</keyword>
<keyword evidence="9 10" id="KW-0742">SOS response</keyword>
<dbReference type="PROSITE" id="PS00618">
    <property type="entry name" value="RECF_2"/>
    <property type="match status" value="1"/>
</dbReference>
<dbReference type="GO" id="GO:0006260">
    <property type="term" value="P:DNA replication"/>
    <property type="evidence" value="ECO:0007669"/>
    <property type="project" value="UniProtKB-UniRule"/>
</dbReference>
<gene>
    <name evidence="9" type="primary">recF</name>
    <name evidence="12" type="ORF">DYP60_00380</name>
</gene>
<dbReference type="InterPro" id="IPR027417">
    <property type="entry name" value="P-loop_NTPase"/>
</dbReference>
<evidence type="ECO:0000256" key="7">
    <source>
        <dbReference type="ARBA" id="ARBA00022840"/>
    </source>
</evidence>
<comment type="caution">
    <text evidence="12">The sequence shown here is derived from an EMBL/GenBank/DDBJ whole genome shotgun (WGS) entry which is preliminary data.</text>
</comment>
<name>A0A372MLM7_9SPIR</name>
<evidence type="ECO:0000313" key="13">
    <source>
        <dbReference type="Proteomes" id="UP000264002"/>
    </source>
</evidence>
<keyword evidence="4 9" id="KW-0963">Cytoplasm</keyword>
<dbReference type="InterPro" id="IPR001238">
    <property type="entry name" value="DNA-binding_RecF"/>
</dbReference>
<evidence type="ECO:0000256" key="2">
    <source>
        <dbReference type="ARBA" id="ARBA00008016"/>
    </source>
</evidence>
<keyword evidence="5 9" id="KW-0235">DNA replication</keyword>
<dbReference type="RefSeq" id="WP_117328889.1">
    <property type="nucleotide sequence ID" value="NZ_QUWK01000001.1"/>
</dbReference>
<dbReference type="Gene3D" id="3.40.50.300">
    <property type="entry name" value="P-loop containing nucleotide triphosphate hydrolases"/>
    <property type="match status" value="1"/>
</dbReference>
<dbReference type="InterPro" id="IPR042174">
    <property type="entry name" value="RecF_2"/>
</dbReference>
<dbReference type="AlphaFoldDB" id="A0A372MLM7"/>
<reference evidence="12 13" key="2">
    <citation type="submission" date="2018-09" db="EMBL/GenBank/DDBJ databases">
        <title>Genome of Sphaerochaeta halotolerans strain 4-11.</title>
        <authorList>
            <person name="Nazina T.N."/>
            <person name="Sokolova D.S."/>
        </authorList>
    </citation>
    <scope>NUCLEOTIDE SEQUENCE [LARGE SCALE GENOMIC DNA]</scope>
    <source>
        <strain evidence="12 13">4-11</strain>
    </source>
</reference>
<sequence length="363" mass="42825">MRFTQLWTNQFRNLVSEKIPVDNRQVFLIGPNGQGKTNLLEAVYTLCYGSSFRTNQLKELATDKEKNFKLEGVYVTDDEQQHTLVLEYKDAKRTVLLDGREIRDRKELIYNIPCIVFSHDDIFFIKGEPEQRRRFFDQIMSMYNPLFFDDMRRYRSVLKQRNMAIKEQRFELLPVYDIQLATYGIAIQQERTRAVFEFDQIFPDMYRSVSLQDIDVHIEYQPSWSTCATKEEVIAYLEQTRSRDMNLLTTTSGIHRDRFQVMKGTQNFSQTGSTGQLRLASLIFRTAQMAFYEKKTGQKPLILVDDVLLELDHTRRAQFLRLMQSYNQAFFTFLPEELYFSSLADENALVYTVDQGRFISNEG</sequence>
<keyword evidence="13" id="KW-1185">Reference proteome</keyword>
<evidence type="ECO:0000256" key="9">
    <source>
        <dbReference type="HAMAP-Rule" id="MF_00365"/>
    </source>
</evidence>
<dbReference type="PANTHER" id="PTHR32182">
    <property type="entry name" value="DNA REPLICATION AND REPAIR PROTEIN RECF"/>
    <property type="match status" value="1"/>
</dbReference>